<dbReference type="GO" id="GO:0072686">
    <property type="term" value="C:mitotic spindle"/>
    <property type="evidence" value="ECO:0007669"/>
    <property type="project" value="InterPro"/>
</dbReference>
<evidence type="ECO:0000256" key="15">
    <source>
        <dbReference type="ARBA" id="ARBA00023328"/>
    </source>
</evidence>
<dbReference type="GO" id="GO:0008608">
    <property type="term" value="P:attachment of spindle microtubules to kinetochore"/>
    <property type="evidence" value="ECO:0007669"/>
    <property type="project" value="InterPro"/>
</dbReference>
<evidence type="ECO:0000256" key="10">
    <source>
        <dbReference type="ARBA" id="ARBA00022829"/>
    </source>
</evidence>
<keyword evidence="5" id="KW-0158">Chromosome</keyword>
<dbReference type="Pfam" id="PF08656">
    <property type="entry name" value="DASH_Dad3"/>
    <property type="match status" value="1"/>
</dbReference>
<comment type="subcellular location">
    <subcellularLocation>
        <location evidence="3">Chromosome</location>
        <location evidence="3">Centromere</location>
        <location evidence="3">Kinetochore</location>
    </subcellularLocation>
    <subcellularLocation>
        <location evidence="2">Cytoplasm</location>
        <location evidence="2">Cytoskeleton</location>
        <location evidence="2">Spindle</location>
    </subcellularLocation>
    <subcellularLocation>
        <location evidence="1">Nucleus</location>
    </subcellularLocation>
</comment>
<evidence type="ECO:0000256" key="6">
    <source>
        <dbReference type="ARBA" id="ARBA00022490"/>
    </source>
</evidence>
<dbReference type="EMBL" id="JAACJL010000044">
    <property type="protein sequence ID" value="KAF4615103.1"/>
    <property type="molecule type" value="Genomic_DNA"/>
</dbReference>
<keyword evidence="7" id="KW-0132">Cell division</keyword>
<evidence type="ECO:0000256" key="11">
    <source>
        <dbReference type="ARBA" id="ARBA00022838"/>
    </source>
</evidence>
<feature type="region of interest" description="Disordered" evidence="18">
    <location>
        <begin position="175"/>
        <end position="194"/>
    </location>
</feature>
<dbReference type="PANTHER" id="PTHR28017">
    <property type="entry name" value="DASH COMPLEX SUBUNIT DAD3"/>
    <property type="match status" value="1"/>
</dbReference>
<keyword evidence="6" id="KW-0963">Cytoplasm</keyword>
<dbReference type="PANTHER" id="PTHR28017:SF1">
    <property type="entry name" value="DASH COMPLEX SUBUNIT DAD3"/>
    <property type="match status" value="1"/>
</dbReference>
<evidence type="ECO:0000313" key="20">
    <source>
        <dbReference type="Proteomes" id="UP000521872"/>
    </source>
</evidence>
<protein>
    <recommendedName>
        <fullName evidence="16">DASH complex subunit DAD3</fullName>
    </recommendedName>
    <alternativeName>
        <fullName evidence="17">Outer kinetochore protein DAD3</fullName>
    </alternativeName>
</protein>
<dbReference type="GO" id="GO:0051010">
    <property type="term" value="F:microtubule plus-end binding"/>
    <property type="evidence" value="ECO:0007669"/>
    <property type="project" value="TreeGrafter"/>
</dbReference>
<evidence type="ECO:0000256" key="12">
    <source>
        <dbReference type="ARBA" id="ARBA00023212"/>
    </source>
</evidence>
<evidence type="ECO:0000256" key="5">
    <source>
        <dbReference type="ARBA" id="ARBA00022454"/>
    </source>
</evidence>
<comment type="similarity">
    <text evidence="4">Belongs to the DASH complex DAD3 family.</text>
</comment>
<evidence type="ECO:0000256" key="13">
    <source>
        <dbReference type="ARBA" id="ARBA00023242"/>
    </source>
</evidence>
<keyword evidence="11" id="KW-0995">Kinetochore</keyword>
<keyword evidence="15" id="KW-0137">Centromere</keyword>
<reference evidence="19 20" key="1">
    <citation type="submission" date="2019-12" db="EMBL/GenBank/DDBJ databases">
        <authorList>
            <person name="Floudas D."/>
            <person name="Bentzer J."/>
            <person name="Ahren D."/>
            <person name="Johansson T."/>
            <person name="Persson P."/>
            <person name="Tunlid A."/>
        </authorList>
    </citation>
    <scope>NUCLEOTIDE SEQUENCE [LARGE SCALE GENOMIC DNA]</scope>
    <source>
        <strain evidence="19 20">CBS 102.39</strain>
    </source>
</reference>
<evidence type="ECO:0000256" key="3">
    <source>
        <dbReference type="ARBA" id="ARBA00004629"/>
    </source>
</evidence>
<keyword evidence="8" id="KW-0493">Microtubule</keyword>
<dbReference type="GO" id="GO:0005874">
    <property type="term" value="C:microtubule"/>
    <property type="evidence" value="ECO:0007669"/>
    <property type="project" value="UniProtKB-KW"/>
</dbReference>
<dbReference type="AlphaFoldDB" id="A0A8H4VM83"/>
<evidence type="ECO:0000256" key="8">
    <source>
        <dbReference type="ARBA" id="ARBA00022701"/>
    </source>
</evidence>
<sequence length="194" mass="22108">MTSQPSTNDIVTTNPYESHPSLTPLESAVLWEYAKLAHNVRMVCIFIHHPKLIHDHHHNPVCLAVKKHHSFVRPLSVPLFRSVLLPHVARSSGDGERPFARKRLLEMMLNVDMVMDIERHNLTILFSHQLTQKTRAISEEPDKVMLAKLRILEKKMGLVLTLFKASVWGVINEQPETSMHSGGHSEGNDTTIRH</sequence>
<evidence type="ECO:0000256" key="14">
    <source>
        <dbReference type="ARBA" id="ARBA00023306"/>
    </source>
</evidence>
<keyword evidence="20" id="KW-1185">Reference proteome</keyword>
<gene>
    <name evidence="19" type="ORF">D9613_003132</name>
</gene>
<keyword evidence="13" id="KW-0539">Nucleus</keyword>
<evidence type="ECO:0000256" key="2">
    <source>
        <dbReference type="ARBA" id="ARBA00004186"/>
    </source>
</evidence>
<keyword evidence="10" id="KW-0159">Chromosome partition</keyword>
<evidence type="ECO:0000256" key="18">
    <source>
        <dbReference type="SAM" id="MobiDB-lite"/>
    </source>
</evidence>
<dbReference type="GO" id="GO:0051301">
    <property type="term" value="P:cell division"/>
    <property type="evidence" value="ECO:0007669"/>
    <property type="project" value="UniProtKB-KW"/>
</dbReference>
<name>A0A8H4VM83_9AGAR</name>
<dbReference type="GO" id="GO:0042729">
    <property type="term" value="C:DASH complex"/>
    <property type="evidence" value="ECO:0007669"/>
    <property type="project" value="InterPro"/>
</dbReference>
<evidence type="ECO:0000256" key="1">
    <source>
        <dbReference type="ARBA" id="ARBA00004123"/>
    </source>
</evidence>
<comment type="caution">
    <text evidence="19">The sequence shown here is derived from an EMBL/GenBank/DDBJ whole genome shotgun (WGS) entry which is preliminary data.</text>
</comment>
<evidence type="ECO:0000256" key="4">
    <source>
        <dbReference type="ARBA" id="ARBA00006277"/>
    </source>
</evidence>
<evidence type="ECO:0000256" key="17">
    <source>
        <dbReference type="ARBA" id="ARBA00044305"/>
    </source>
</evidence>
<evidence type="ECO:0000256" key="9">
    <source>
        <dbReference type="ARBA" id="ARBA00022776"/>
    </source>
</evidence>
<organism evidence="19 20">
    <name type="scientific">Agrocybe pediades</name>
    <dbReference type="NCBI Taxonomy" id="84607"/>
    <lineage>
        <taxon>Eukaryota</taxon>
        <taxon>Fungi</taxon>
        <taxon>Dikarya</taxon>
        <taxon>Basidiomycota</taxon>
        <taxon>Agaricomycotina</taxon>
        <taxon>Agaricomycetes</taxon>
        <taxon>Agaricomycetidae</taxon>
        <taxon>Agaricales</taxon>
        <taxon>Agaricineae</taxon>
        <taxon>Strophariaceae</taxon>
        <taxon>Agrocybe</taxon>
    </lineage>
</organism>
<evidence type="ECO:0000256" key="16">
    <source>
        <dbReference type="ARBA" id="ARBA00044179"/>
    </source>
</evidence>
<keyword evidence="12" id="KW-0206">Cytoskeleton</keyword>
<proteinExistence type="inferred from homology"/>
<dbReference type="InterPro" id="IPR013965">
    <property type="entry name" value="DASH_Dad3"/>
</dbReference>
<dbReference type="Proteomes" id="UP000521872">
    <property type="component" value="Unassembled WGS sequence"/>
</dbReference>
<evidence type="ECO:0000256" key="7">
    <source>
        <dbReference type="ARBA" id="ARBA00022618"/>
    </source>
</evidence>
<accession>A0A8H4VM83</accession>
<keyword evidence="14" id="KW-0131">Cell cycle</keyword>
<keyword evidence="9" id="KW-0498">Mitosis</keyword>
<evidence type="ECO:0000313" key="19">
    <source>
        <dbReference type="EMBL" id="KAF4615103.1"/>
    </source>
</evidence>